<dbReference type="AlphaFoldDB" id="A0A939H7B2"/>
<keyword evidence="2" id="KW-1277">Toxin-antitoxin system</keyword>
<sequence length="88" mass="10369">MGYEVIYSKEAVKSLRKLDKGQIKLIYSWIENNLVNTTNPRTNGKPLKGNLKEYWRYRVGEYRIIADIQDANITIVIVNIGHRRQVYK</sequence>
<evidence type="ECO:0000313" key="3">
    <source>
        <dbReference type="EMBL" id="MBO1265524.1"/>
    </source>
</evidence>
<dbReference type="InterPro" id="IPR007712">
    <property type="entry name" value="RelE/ParE_toxin"/>
</dbReference>
<comment type="similarity">
    <text evidence="1">Belongs to the RelE toxin family.</text>
</comment>
<evidence type="ECO:0000256" key="1">
    <source>
        <dbReference type="ARBA" id="ARBA00006226"/>
    </source>
</evidence>
<dbReference type="PANTHER" id="PTHR35601:SF1">
    <property type="entry name" value="TOXIN RELE"/>
    <property type="match status" value="1"/>
</dbReference>
<dbReference type="Proteomes" id="UP000664218">
    <property type="component" value="Unassembled WGS sequence"/>
</dbReference>
<comment type="caution">
    <text evidence="3">The sequence shown here is derived from an EMBL/GenBank/DDBJ whole genome shotgun (WGS) entry which is preliminary data.</text>
</comment>
<dbReference type="InterPro" id="IPR035093">
    <property type="entry name" value="RelE/ParE_toxin_dom_sf"/>
</dbReference>
<dbReference type="NCBIfam" id="TIGR02385">
    <property type="entry name" value="RelE_StbE"/>
    <property type="match status" value="1"/>
</dbReference>
<dbReference type="Pfam" id="PF05016">
    <property type="entry name" value="ParE_toxin"/>
    <property type="match status" value="1"/>
</dbReference>
<organism evidence="3 4">
    <name type="scientific">Proteiniclasticum aestuarii</name>
    <dbReference type="NCBI Taxonomy" id="2817862"/>
    <lineage>
        <taxon>Bacteria</taxon>
        <taxon>Bacillati</taxon>
        <taxon>Bacillota</taxon>
        <taxon>Clostridia</taxon>
        <taxon>Eubacteriales</taxon>
        <taxon>Clostridiaceae</taxon>
        <taxon>Proteiniclasticum</taxon>
    </lineage>
</organism>
<accession>A0A939H7B2</accession>
<dbReference type="EMBL" id="JAFNJU010000008">
    <property type="protein sequence ID" value="MBO1265524.1"/>
    <property type="molecule type" value="Genomic_DNA"/>
</dbReference>
<evidence type="ECO:0000256" key="2">
    <source>
        <dbReference type="ARBA" id="ARBA00022649"/>
    </source>
</evidence>
<reference evidence="3" key="1">
    <citation type="submission" date="2021-03" db="EMBL/GenBank/DDBJ databases">
        <title>Proteiniclasticum marinus sp. nov., isolated from tidal flat sediment.</title>
        <authorList>
            <person name="Namirimu T."/>
            <person name="Yang J.-A."/>
            <person name="Yang S.-H."/>
            <person name="Kim Y.-J."/>
            <person name="Kwon K.K."/>
        </authorList>
    </citation>
    <scope>NUCLEOTIDE SEQUENCE</scope>
    <source>
        <strain evidence="3">SCR006</strain>
    </source>
</reference>
<gene>
    <name evidence="3" type="ORF">J3A84_10815</name>
</gene>
<keyword evidence="4" id="KW-1185">Reference proteome</keyword>
<dbReference type="RefSeq" id="WP_207600049.1">
    <property type="nucleotide sequence ID" value="NZ_JAFNJU010000008.1"/>
</dbReference>
<dbReference type="Gene3D" id="3.30.2310.20">
    <property type="entry name" value="RelE-like"/>
    <property type="match status" value="1"/>
</dbReference>
<name>A0A939H7B2_9CLOT</name>
<dbReference type="PANTHER" id="PTHR35601">
    <property type="entry name" value="TOXIN RELE"/>
    <property type="match status" value="1"/>
</dbReference>
<evidence type="ECO:0000313" key="4">
    <source>
        <dbReference type="Proteomes" id="UP000664218"/>
    </source>
</evidence>
<dbReference type="SUPFAM" id="SSF143011">
    <property type="entry name" value="RelE-like"/>
    <property type="match status" value="1"/>
</dbReference>
<proteinExistence type="inferred from homology"/>
<protein>
    <submittedName>
        <fullName evidence="3">Type II toxin-antitoxin system RelE/ParE family toxin</fullName>
    </submittedName>
</protein>